<reference evidence="11" key="1">
    <citation type="submission" date="2021-06" db="EMBL/GenBank/DDBJ databases">
        <title>Comparative genomics, transcriptomics and evolutionary studies reveal genomic signatures of adaptation to plant cell wall in hemibiotrophic fungi.</title>
        <authorList>
            <consortium name="DOE Joint Genome Institute"/>
            <person name="Baroncelli R."/>
            <person name="Diaz J.F."/>
            <person name="Benocci T."/>
            <person name="Peng M."/>
            <person name="Battaglia E."/>
            <person name="Haridas S."/>
            <person name="Andreopoulos W."/>
            <person name="Labutti K."/>
            <person name="Pangilinan J."/>
            <person name="Floch G.L."/>
            <person name="Makela M.R."/>
            <person name="Henrissat B."/>
            <person name="Grigoriev I.V."/>
            <person name="Crouch J.A."/>
            <person name="De Vries R.P."/>
            <person name="Sukno S.A."/>
            <person name="Thon M.R."/>
        </authorList>
    </citation>
    <scope>NUCLEOTIDE SEQUENCE</scope>
    <source>
        <strain evidence="11">MAFF235873</strain>
    </source>
</reference>
<comment type="catalytic activity">
    <reaction evidence="1">
        <text>Thiol-dependent hydrolysis of ester, thioester, amide, peptide and isopeptide bonds formed by the C-terminal Gly of ubiquitin (a 76-residue protein attached to proteins as an intracellular targeting signal).</text>
        <dbReference type="EC" id="3.4.19.12"/>
    </reaction>
</comment>
<protein>
    <recommendedName>
        <fullName evidence="2">ubiquitinyl hydrolase 1</fullName>
        <ecNumber evidence="2">3.4.19.12</ecNumber>
    </recommendedName>
</protein>
<feature type="domain" description="DUF3645" evidence="9">
    <location>
        <begin position="2385"/>
        <end position="2417"/>
    </location>
</feature>
<keyword evidence="3" id="KW-0645">Protease</keyword>
<gene>
    <name evidence="11" type="ORF">LX32DRAFT_569753</name>
</gene>
<evidence type="ECO:0000313" key="12">
    <source>
        <dbReference type="Proteomes" id="UP001232148"/>
    </source>
</evidence>
<evidence type="ECO:0000256" key="1">
    <source>
        <dbReference type="ARBA" id="ARBA00000707"/>
    </source>
</evidence>
<dbReference type="InterPro" id="IPR022105">
    <property type="entry name" value="DUF3645"/>
</dbReference>
<evidence type="ECO:0000259" key="10">
    <source>
        <dbReference type="Pfam" id="PF20255"/>
    </source>
</evidence>
<dbReference type="Proteomes" id="UP001232148">
    <property type="component" value="Unassembled WGS sequence"/>
</dbReference>
<dbReference type="PANTHER" id="PTHR13367:SF34">
    <property type="match status" value="1"/>
</dbReference>
<evidence type="ECO:0000256" key="4">
    <source>
        <dbReference type="ARBA" id="ARBA00022786"/>
    </source>
</evidence>
<dbReference type="Pfam" id="PF12340">
    <property type="entry name" value="DUF3638"/>
    <property type="match status" value="1"/>
</dbReference>
<evidence type="ECO:0000256" key="7">
    <source>
        <dbReference type="SAM" id="MobiDB-lite"/>
    </source>
</evidence>
<evidence type="ECO:0000256" key="5">
    <source>
        <dbReference type="ARBA" id="ARBA00022801"/>
    </source>
</evidence>
<dbReference type="EC" id="3.4.19.12" evidence="2"/>
<keyword evidence="5" id="KW-0378">Hydrolase</keyword>
<dbReference type="GO" id="GO:0004843">
    <property type="term" value="F:cysteine-type deubiquitinase activity"/>
    <property type="evidence" value="ECO:0007669"/>
    <property type="project" value="UniProtKB-EC"/>
</dbReference>
<evidence type="ECO:0000259" key="8">
    <source>
        <dbReference type="Pfam" id="PF12340"/>
    </source>
</evidence>
<evidence type="ECO:0000259" key="9">
    <source>
        <dbReference type="Pfam" id="PF12359"/>
    </source>
</evidence>
<keyword evidence="12" id="KW-1185">Reference proteome</keyword>
<feature type="region of interest" description="Disordered" evidence="7">
    <location>
        <begin position="181"/>
        <end position="206"/>
    </location>
</feature>
<comment type="caution">
    <text evidence="11">The sequence shown here is derived from an EMBL/GenBank/DDBJ whole genome shotgun (WGS) entry which is preliminary data.</text>
</comment>
<feature type="compositionally biased region" description="Basic and acidic residues" evidence="7">
    <location>
        <begin position="188"/>
        <end position="206"/>
    </location>
</feature>
<evidence type="ECO:0000256" key="3">
    <source>
        <dbReference type="ARBA" id="ARBA00022670"/>
    </source>
</evidence>
<feature type="domain" description="DUF6606" evidence="10">
    <location>
        <begin position="10"/>
        <end position="291"/>
    </location>
</feature>
<feature type="region of interest" description="Disordered" evidence="7">
    <location>
        <begin position="2839"/>
        <end position="2879"/>
    </location>
</feature>
<feature type="compositionally biased region" description="Basic and acidic residues" evidence="7">
    <location>
        <begin position="2847"/>
        <end position="2866"/>
    </location>
</feature>
<dbReference type="Pfam" id="PF12359">
    <property type="entry name" value="DUF3645"/>
    <property type="match status" value="1"/>
</dbReference>
<keyword evidence="6" id="KW-0788">Thiol protease</keyword>
<evidence type="ECO:0000313" key="11">
    <source>
        <dbReference type="EMBL" id="KAK2024522.1"/>
    </source>
</evidence>
<dbReference type="PANTHER" id="PTHR13367">
    <property type="entry name" value="UBIQUITIN THIOESTERASE"/>
    <property type="match status" value="1"/>
</dbReference>
<name>A0AAD9LXK3_9PEZI</name>
<feature type="domain" description="DUF3638" evidence="8">
    <location>
        <begin position="2039"/>
        <end position="2259"/>
    </location>
</feature>
<proteinExistence type="predicted"/>
<sequence>MSEKSLLYVVYHMFLTPHLPQAEDFSGDKETALLQCTLDALLEFGTIDDDLSKVAKSATAMMRAMLRVHNTLSEAIAVDDGELVRMLGRLQETGKQFSNAATGDAIPLHIREQNAGVLITKAEDALHVESFELSPTNKSVITTKGRLRRSFPGRAVSISLNTAREPGFYNTLAATLAKMSAQPAPDTLPKEKKAGQPQDETRDTTHPKMVTELLDALLQAVGRPLDGTRIWKNTREEVLWKNARFPWRRSPAWMLIRVSLQLVFSRSSQNLGLRFDAYKTFMAFLMAEVLERCIGLDFRSDIIYSIVAKLSRRLVKLGSSVENGASKHISERMCRANKFLLDRWTLIQKQDSPDRTLKLSRLESLDFSKDTTMQLSDVDSFLASIESRKNMPDNHQFNPSWTLIQYDSETLPELTDSSDREHLLLNLAAFESWVENNLQTWMKSQLVLNHTNTCAQLRHLIECYHGACSSLYDGNPESVSIMLLTILELWIACDRAAVHVHPLLRDYEPGIPRDLLQNLLLPFKKQMCRLSNAETYLVNRSAKAISGSLSFGIYTSFGASDCFAVRFFNQSPRHETLFNKIRAKASSDREAKRREFARKQAEYNSLMQQFSNGQCEYEDVFDYKTGLSTYHKEPCERCSYRDKAKNIRIDVHEWPLPKSNLEAKSVVFELALPETFGQWREASMFVLLDVLKLEHGIQNRPPSHYALEKYDALSNFFFRNVVPQRIGLLSGTEPNVVTHRNPVDVGTAVETQICLNNGLHFSYYDDKRSCFVNDLQTTDTIPEMCTYKLSKQSSGLQRFLFRPASSPSGPPPNAVIATQDMCPDGMALDEYKALAQIPLGYRIQWQNVLIQLFSPTIDFKKRDVGLVVLQCIYQAGPDSDVVVRSAHGVLEDDKFAIRLLEGIRDATSRFEENWQSSTALATFISLTCRLLSLTQSPAIQQQCLDCLCEARRITFSWAKNLRGKARTILNDDEKMVLQCRAMEIFLICADTFNTSPGFQQSILSVDEDASVFLQCSIGIQEYSQSLLSTLERTVQFLYSRWQRTSYHCYRFLAVRMVKQHSTALDDAIKASWAAYKPSGHWSVFSDMHNHWLASLTATPLSLSVHFSLVTGELLVSGVPVDHLPSRYLAHPTYQKLFGRLSLEIMLSPVPGMQYSSKAGYAGHEVHLCLINGGEAEDSDLLVHAVQGERKFDLVPSRHLLGKVPTAFVNDYVHWYNHDENCIDFYDVLTPWKYATSNWKLRRLQTSGLWVLSRDEHTLIDVNSESAKLLAEILAPLEERFWIHVLYSNSSRLICIDLHRSGLDFTLEPGTASVISRQYRGMSIDPCQSIGTLTGLQDKLVLKIDPRLPELPTVRKVLLLEEAVTYTPTRGHIQVRIGKGFDKRVHAYDIDERLGRLVSNGNRQSKLFLCYLHAITSFCLPDSLFGKTGTEEALSILNSASMKSFDILTEENLQILARLAELTPGRSYYPSHKRIMQTVEWDPKLSFLSQHGLFSEYVCRIFDESARSHFFHPQSYLEPPALDHISLDLLERDNIRSSTFRVSNFGAERHSTAYDSVYKPRDRSTSASSSKAYSISHVIFSGQSTLIQSLPSDIDGHLWRYLERVPAVCGRDNTIPLAVVAYDGGLLLESSSHFIAKNWVALHKTLVTTSGKFDLMVWLATLAFSDSADMAVIQTLASFRTIPELIQLCAPSAADFKLASGAKVDKNKLQNVLGACLQPFTYCPEFSLSQEPYESVKAHKNRRRLLYYQKKDQAISSFIEYVSSQWPCKKPEIPSHHKDRKMWSIYLNMEKALPEVRTYFETWYNNLGFQQYLRKIAIFLPSVVARPNATSPLLITPEWTMLGKPRFVSDDDSFRLAAPLAPSLDTRVLSMTIWSNVQKRGHRLLKVLSSLSNRMNNVYEKRYINDLHASLEALQGADTASDHIQVSGTGMRDDLVLYLQECKKRVEWYYDAMIKAILGPEAGLECFSSELPDIYSRPRLSPTLILQRLNKDHLRSTPDEWKRCITEYATAITQLQRAERMLAHWDDPAMLFNELRNPGHSNWQPLDHPDTLLLEVESGIMVREVQESIAKQMREPPSAKNAVMQLNMGEGKSSVIVPIVAAALADRSRLIRIVVAKPQSKQMLQMLESKLGGMLNRRIFHLPFSRALKMGFDEAEALGSLCRDCMESAGVLLVQPEHILSFQLMGIESAISGSMDVSRSLLRTKDFLDQSSRDIVDESDENFSVKFELVYTIGTQRPVEHSPFRWQCIHQVLKVIRQIIGGVEEEHPNSIEISYIHKGCFPRLRILKDDAKDRVLSLVAHQLSTEGVTELPMAKQPKRIQNAVFSYIYKANLTADEIESVESSRLWSESTKDTLCLLRGLIALQVLSFVFCQKRWKVDFGLTSNRNPSTRLAVPYRAKDSPSARSEFSHPEVIIALTSLSYYYGGLTDSDMFLSFDHLVRSDQADMEYRFWIEDSDRLPHAFHQLSGVNLEDRPQCTERVFPCLRYSKAVVDYYLEHIVFPKELKEFPYKLSASGWDIGEEKRHPTTGFSGTNDSRAFLPLTVSQVEDREQKHTNALVMENLLQDENSVALMPKRRTACPSEAQALLEVVTQLKPAVRVILDVGAQVIELDNLGFANRWLEMLKDDQNTQAVIFCDEDDRICVVDRRGHVETFQTSPFAGQTDVCLVFLDEAHTRGTDLKLPGNYRAAVTLGANLTRDRLVQACMRMRKLGKGQSVTFCVSEEIQQKISPWLSLHNSTITVADVLKWAISETFVDLRRGIRLWANQGRRHKRHKMLWVKAHKDGSTQLDREHATEFREDEAQTLETRYRPTQRPTFESSISTSTSGFDTIAERLHEFGGSDPGSATFREEQERELSQEVQAEKEIQKPPAADPAGHSVHPDLRRLVSQGTFTIGSEAYMPAFMSLAETSAAQHYNVGKFPSGLLVTTDFARTIIPFRKSYISDLFQRSVQWILTTASETNVIEVAIILSPYEAHELLPEITQGRHASLHLYAPRPNMGFRALDSLDLYSIPHHQAARTLPRNLATELNLFSGQLYVQSPEEYVDVRNFLGLAQETIDNDFDSSDIVPLQDVNVEEDGLVQFMKVLMTKIRRNCESIDKTHVGRILDHVSLKAEDFE</sequence>
<dbReference type="GO" id="GO:0006508">
    <property type="term" value="P:proteolysis"/>
    <property type="evidence" value="ECO:0007669"/>
    <property type="project" value="UniProtKB-KW"/>
</dbReference>
<organism evidence="11 12">
    <name type="scientific">Colletotrichum zoysiae</name>
    <dbReference type="NCBI Taxonomy" id="1216348"/>
    <lineage>
        <taxon>Eukaryota</taxon>
        <taxon>Fungi</taxon>
        <taxon>Dikarya</taxon>
        <taxon>Ascomycota</taxon>
        <taxon>Pezizomycotina</taxon>
        <taxon>Sordariomycetes</taxon>
        <taxon>Hypocreomycetidae</taxon>
        <taxon>Glomerellales</taxon>
        <taxon>Glomerellaceae</taxon>
        <taxon>Colletotrichum</taxon>
        <taxon>Colletotrichum graminicola species complex</taxon>
    </lineage>
</organism>
<evidence type="ECO:0000256" key="2">
    <source>
        <dbReference type="ARBA" id="ARBA00012759"/>
    </source>
</evidence>
<dbReference type="InterPro" id="IPR022099">
    <property type="entry name" value="DUF3638"/>
</dbReference>
<accession>A0AAD9LXK3</accession>
<dbReference type="Pfam" id="PF20255">
    <property type="entry name" value="DUF6606"/>
    <property type="match status" value="1"/>
</dbReference>
<dbReference type="EMBL" id="MU842962">
    <property type="protein sequence ID" value="KAK2024522.1"/>
    <property type="molecule type" value="Genomic_DNA"/>
</dbReference>
<evidence type="ECO:0000256" key="6">
    <source>
        <dbReference type="ARBA" id="ARBA00022807"/>
    </source>
</evidence>
<dbReference type="InterPro" id="IPR051346">
    <property type="entry name" value="OTU_Deubiquitinase"/>
</dbReference>
<dbReference type="InterPro" id="IPR046541">
    <property type="entry name" value="DUF6606"/>
</dbReference>
<keyword evidence="4" id="KW-0833">Ubl conjugation pathway</keyword>